<gene>
    <name evidence="2" type="ORF">BN2614_LOCUS3</name>
</gene>
<dbReference type="EMBL" id="CYRY02035635">
    <property type="protein sequence ID" value="VCX15682.1"/>
    <property type="molecule type" value="Genomic_DNA"/>
</dbReference>
<evidence type="ECO:0000313" key="2">
    <source>
        <dbReference type="EMBL" id="VCX15682.1"/>
    </source>
</evidence>
<feature type="region of interest" description="Disordered" evidence="1">
    <location>
        <begin position="1"/>
        <end position="28"/>
    </location>
</feature>
<dbReference type="Proteomes" id="UP000269945">
    <property type="component" value="Unassembled WGS sequence"/>
</dbReference>
<comment type="caution">
    <text evidence="2">The sequence shown here is derived from an EMBL/GenBank/DDBJ whole genome shotgun (WGS) entry which is preliminary data.</text>
</comment>
<protein>
    <submittedName>
        <fullName evidence="2">Uncharacterized protein</fullName>
    </submittedName>
</protein>
<proteinExistence type="predicted"/>
<dbReference type="AlphaFoldDB" id="A0A9X9Q4T1"/>
<reference evidence="2 3" key="1">
    <citation type="submission" date="2018-10" db="EMBL/GenBank/DDBJ databases">
        <authorList>
            <person name="Ekblom R."/>
            <person name="Jareborg N."/>
        </authorList>
    </citation>
    <scope>NUCLEOTIDE SEQUENCE [LARGE SCALE GENOMIC DNA]</scope>
    <source>
        <tissue evidence="2">Muscle</tissue>
    </source>
</reference>
<accession>A0A9X9Q4T1</accession>
<evidence type="ECO:0000313" key="3">
    <source>
        <dbReference type="Proteomes" id="UP000269945"/>
    </source>
</evidence>
<organism evidence="2 3">
    <name type="scientific">Gulo gulo</name>
    <name type="common">Wolverine</name>
    <name type="synonym">Gluton</name>
    <dbReference type="NCBI Taxonomy" id="48420"/>
    <lineage>
        <taxon>Eukaryota</taxon>
        <taxon>Metazoa</taxon>
        <taxon>Chordata</taxon>
        <taxon>Craniata</taxon>
        <taxon>Vertebrata</taxon>
        <taxon>Euteleostomi</taxon>
        <taxon>Mammalia</taxon>
        <taxon>Eutheria</taxon>
        <taxon>Laurasiatheria</taxon>
        <taxon>Carnivora</taxon>
        <taxon>Caniformia</taxon>
        <taxon>Musteloidea</taxon>
        <taxon>Mustelidae</taxon>
        <taxon>Guloninae</taxon>
        <taxon>Gulo</taxon>
    </lineage>
</organism>
<sequence length="28" mass="3548">MKQMKVREDYKRRKKYSSLEPKYTEHTS</sequence>
<feature type="compositionally biased region" description="Basic and acidic residues" evidence="1">
    <location>
        <begin position="1"/>
        <end position="11"/>
    </location>
</feature>
<keyword evidence="3" id="KW-1185">Reference proteome</keyword>
<name>A0A9X9Q4T1_GULGU</name>
<evidence type="ECO:0000256" key="1">
    <source>
        <dbReference type="SAM" id="MobiDB-lite"/>
    </source>
</evidence>